<comment type="caution">
    <text evidence="2">The sequence shown here is derived from an EMBL/GenBank/DDBJ whole genome shotgun (WGS) entry which is preliminary data.</text>
</comment>
<accession>A0A135ZA28</accession>
<reference evidence="2" key="1">
    <citation type="submission" date="2023-08" db="EMBL/GenBank/DDBJ databases">
        <title>Lactobacillus from the Female Urinary Tract.</title>
        <authorList>
            <person name="Stegman N."/>
            <person name="Jackson B."/>
            <person name="Steiling M."/>
            <person name="Sedano C."/>
            <person name="Wolfe A."/>
            <person name="Putonti C."/>
        </authorList>
    </citation>
    <scope>NUCLEOTIDE SEQUENCE</scope>
    <source>
        <strain evidence="2">UMB5661</strain>
    </source>
</reference>
<evidence type="ECO:0000256" key="1">
    <source>
        <dbReference type="SAM" id="Phobius"/>
    </source>
</evidence>
<evidence type="ECO:0000313" key="3">
    <source>
        <dbReference type="Proteomes" id="UP001253287"/>
    </source>
</evidence>
<name>A0A135ZA28_9LACO</name>
<keyword evidence="1" id="KW-0812">Transmembrane</keyword>
<protein>
    <submittedName>
        <fullName evidence="2">Uncharacterized protein</fullName>
    </submittedName>
</protein>
<organism evidence="2 3">
    <name type="scientific">Lactobacillus crispatus</name>
    <dbReference type="NCBI Taxonomy" id="47770"/>
    <lineage>
        <taxon>Bacteria</taxon>
        <taxon>Bacillati</taxon>
        <taxon>Bacillota</taxon>
        <taxon>Bacilli</taxon>
        <taxon>Lactobacillales</taxon>
        <taxon>Lactobacillaceae</taxon>
        <taxon>Lactobacillus</taxon>
    </lineage>
</organism>
<sequence>MHKILNAKSFWTFVCFVAFFIFTTSLITKMWWLNVFTMVLGLAFKYYGDPICFPERAKLRKQREEKMQAYLDKRQELNSSYVRNKRARK</sequence>
<feature type="transmembrane region" description="Helical" evidence="1">
    <location>
        <begin position="9"/>
        <end position="27"/>
    </location>
</feature>
<dbReference type="AlphaFoldDB" id="A0A135ZA28"/>
<dbReference type="RefSeq" id="WP_061102339.1">
    <property type="nucleotide sequence ID" value="NZ_CP083391.1"/>
</dbReference>
<keyword evidence="1" id="KW-1133">Transmembrane helix</keyword>
<dbReference type="EMBL" id="JAVTXN010000056">
    <property type="protein sequence ID" value="MDT9610253.1"/>
    <property type="molecule type" value="Genomic_DNA"/>
</dbReference>
<gene>
    <name evidence="2" type="ORF">RON39_09040</name>
</gene>
<proteinExistence type="predicted"/>
<evidence type="ECO:0000313" key="2">
    <source>
        <dbReference type="EMBL" id="MDT9610253.1"/>
    </source>
</evidence>
<dbReference type="Proteomes" id="UP001253287">
    <property type="component" value="Unassembled WGS sequence"/>
</dbReference>
<keyword evidence="1" id="KW-0472">Membrane</keyword>